<dbReference type="Pfam" id="PF05573">
    <property type="entry name" value="NosL"/>
    <property type="match status" value="1"/>
</dbReference>
<dbReference type="RefSeq" id="WP_236890130.1">
    <property type="nucleotide sequence ID" value="NZ_AP024488.1"/>
</dbReference>
<feature type="signal peptide" evidence="1">
    <location>
        <begin position="1"/>
        <end position="22"/>
    </location>
</feature>
<reference evidence="2 3" key="1">
    <citation type="submission" date="2021-02" db="EMBL/GenBank/DDBJ databases">
        <title>Complete genome of Desulfoluna sp. strain ASN36.</title>
        <authorList>
            <person name="Takahashi A."/>
            <person name="Kojima H."/>
            <person name="Fukui M."/>
        </authorList>
    </citation>
    <scope>NUCLEOTIDE SEQUENCE [LARGE SCALE GENOMIC DNA]</scope>
    <source>
        <strain evidence="2 3">ASN36</strain>
    </source>
</reference>
<keyword evidence="1" id="KW-0732">Signal</keyword>
<dbReference type="Proteomes" id="UP001320148">
    <property type="component" value="Chromosome"/>
</dbReference>
<dbReference type="InterPro" id="IPR008719">
    <property type="entry name" value="N2O_reductase_NosL"/>
</dbReference>
<gene>
    <name evidence="2" type="ORF">DSLASN_43880</name>
</gene>
<dbReference type="PANTHER" id="PTHR41247:SF1">
    <property type="entry name" value="HTH-TYPE TRANSCRIPTIONAL REPRESSOR YCNK"/>
    <property type="match status" value="1"/>
</dbReference>
<name>A0ABM7PNT7_9BACT</name>
<evidence type="ECO:0000313" key="3">
    <source>
        <dbReference type="Proteomes" id="UP001320148"/>
    </source>
</evidence>
<dbReference type="SUPFAM" id="SSF160387">
    <property type="entry name" value="NosL/MerB-like"/>
    <property type="match status" value="1"/>
</dbReference>
<dbReference type="PANTHER" id="PTHR41247">
    <property type="entry name" value="HTH-TYPE TRANSCRIPTIONAL REPRESSOR YCNK"/>
    <property type="match status" value="1"/>
</dbReference>
<dbReference type="EMBL" id="AP024488">
    <property type="protein sequence ID" value="BCS98756.1"/>
    <property type="molecule type" value="Genomic_DNA"/>
</dbReference>
<evidence type="ECO:0000313" key="2">
    <source>
        <dbReference type="EMBL" id="BCS98756.1"/>
    </source>
</evidence>
<dbReference type="Gene3D" id="3.30.70.2050">
    <property type="match status" value="1"/>
</dbReference>
<evidence type="ECO:0000256" key="1">
    <source>
        <dbReference type="SAM" id="SignalP"/>
    </source>
</evidence>
<feature type="chain" id="PRO_5047434216" evidence="1">
    <location>
        <begin position="23"/>
        <end position="184"/>
    </location>
</feature>
<organism evidence="2 3">
    <name type="scientific">Desulfoluna limicola</name>
    <dbReference type="NCBI Taxonomy" id="2810562"/>
    <lineage>
        <taxon>Bacteria</taxon>
        <taxon>Pseudomonadati</taxon>
        <taxon>Thermodesulfobacteriota</taxon>
        <taxon>Desulfobacteria</taxon>
        <taxon>Desulfobacterales</taxon>
        <taxon>Desulfolunaceae</taxon>
        <taxon>Desulfoluna</taxon>
    </lineage>
</organism>
<proteinExistence type="predicted"/>
<sequence length="184" mass="20707">MKQTFQKIGWVVLLMVSFISLGATGWAADDIAEHADCPYCGMNRATFAHSRFLIQYNDGSSVGTCSLHCAAIDMALKIDKSPKALMVGDYQSKELIDAEKAFWVLGGDKMGVMTLRAKWAFKKTEDAEKFVAENGGELVPFDASVQASFEDMYKDITMIRKKREKMRMRKLSMEKPLEETLVKQ</sequence>
<protein>
    <submittedName>
        <fullName evidence="2">NosL family protein</fullName>
    </submittedName>
</protein>
<accession>A0ABM7PNT7</accession>
<keyword evidence="3" id="KW-1185">Reference proteome</keyword>